<dbReference type="RefSeq" id="WP_156742750.1">
    <property type="nucleotide sequence ID" value="NZ_CACRYJ010000059.1"/>
</dbReference>
<evidence type="ECO:0000313" key="4">
    <source>
        <dbReference type="Proteomes" id="UP000419743"/>
    </source>
</evidence>
<keyword evidence="4" id="KW-1185">Reference proteome</keyword>
<comment type="similarity">
    <text evidence="1 2">Belongs to the phD/YefM antitoxin family.</text>
</comment>
<dbReference type="NCBIfam" id="TIGR01552">
    <property type="entry name" value="phd_fam"/>
    <property type="match status" value="1"/>
</dbReference>
<comment type="caution">
    <text evidence="3">The sequence shown here is derived from an EMBL/GenBank/DDBJ whole genome shotgun (WGS) entry which is preliminary data.</text>
</comment>
<dbReference type="AlphaFoldDB" id="A0A7M4DPP0"/>
<proteinExistence type="inferred from homology"/>
<dbReference type="EMBL" id="CACRYJ010000059">
    <property type="protein sequence ID" value="VZO39434.1"/>
    <property type="molecule type" value="Genomic_DNA"/>
</dbReference>
<dbReference type="InterPro" id="IPR036165">
    <property type="entry name" value="YefM-like_sf"/>
</dbReference>
<gene>
    <name evidence="3" type="ORF">HALOF300_04122</name>
</gene>
<protein>
    <recommendedName>
        <fullName evidence="2">Antitoxin</fullName>
    </recommendedName>
</protein>
<dbReference type="SUPFAM" id="SSF143120">
    <property type="entry name" value="YefM-like"/>
    <property type="match status" value="1"/>
</dbReference>
<reference evidence="3 4" key="1">
    <citation type="submission" date="2019-11" db="EMBL/GenBank/DDBJ databases">
        <authorList>
            <person name="Criscuolo A."/>
        </authorList>
    </citation>
    <scope>NUCLEOTIDE SEQUENCE [LARGE SCALE GENOMIC DNA]</scope>
    <source>
        <strain evidence="3">CIP111667</strain>
    </source>
</reference>
<sequence length="109" mass="11754">MSTPAAVPHVVSATEAATRGVPRLVRAAEQGQDVVVERHGKPVAAMISMQHLNEIQRLERDLQESVLLLDRLVTDDGTRTELGEAINALGFDRSDLEAELDADVAAGRD</sequence>
<dbReference type="Pfam" id="PF02604">
    <property type="entry name" value="PhdYeFM_antitox"/>
    <property type="match status" value="1"/>
</dbReference>
<dbReference type="InterPro" id="IPR006442">
    <property type="entry name" value="Antitoxin_Phd/YefM"/>
</dbReference>
<comment type="function">
    <text evidence="2">Antitoxin component of a type II toxin-antitoxin (TA) system.</text>
</comment>
<name>A0A7M4DPP0_9MICO</name>
<accession>A0A7M4DPP0</accession>
<dbReference type="Proteomes" id="UP000419743">
    <property type="component" value="Unassembled WGS sequence"/>
</dbReference>
<evidence type="ECO:0000256" key="1">
    <source>
        <dbReference type="ARBA" id="ARBA00009981"/>
    </source>
</evidence>
<dbReference type="Gene3D" id="3.40.1620.10">
    <property type="entry name" value="YefM-like domain"/>
    <property type="match status" value="1"/>
</dbReference>
<evidence type="ECO:0000256" key="2">
    <source>
        <dbReference type="RuleBase" id="RU362080"/>
    </source>
</evidence>
<organism evidence="3 4">
    <name type="scientific">Occultella aeris</name>
    <dbReference type="NCBI Taxonomy" id="2761496"/>
    <lineage>
        <taxon>Bacteria</taxon>
        <taxon>Bacillati</taxon>
        <taxon>Actinomycetota</taxon>
        <taxon>Actinomycetes</taxon>
        <taxon>Micrococcales</taxon>
        <taxon>Ruaniaceae</taxon>
        <taxon>Occultella</taxon>
    </lineage>
</organism>
<evidence type="ECO:0000313" key="3">
    <source>
        <dbReference type="EMBL" id="VZO39434.1"/>
    </source>
</evidence>